<reference evidence="1" key="1">
    <citation type="submission" date="2018-02" db="EMBL/GenBank/DDBJ databases">
        <authorList>
            <person name="Cohen D.B."/>
            <person name="Kent A.D."/>
        </authorList>
    </citation>
    <scope>NUCLEOTIDE SEQUENCE</scope>
</reference>
<accession>A0A2N9G4K4</accession>
<dbReference type="AlphaFoldDB" id="A0A2N9G4K4"/>
<proteinExistence type="predicted"/>
<name>A0A2N9G4K4_FAGSY</name>
<organism evidence="1">
    <name type="scientific">Fagus sylvatica</name>
    <name type="common">Beechnut</name>
    <dbReference type="NCBI Taxonomy" id="28930"/>
    <lineage>
        <taxon>Eukaryota</taxon>
        <taxon>Viridiplantae</taxon>
        <taxon>Streptophyta</taxon>
        <taxon>Embryophyta</taxon>
        <taxon>Tracheophyta</taxon>
        <taxon>Spermatophyta</taxon>
        <taxon>Magnoliopsida</taxon>
        <taxon>eudicotyledons</taxon>
        <taxon>Gunneridae</taxon>
        <taxon>Pentapetalae</taxon>
        <taxon>rosids</taxon>
        <taxon>fabids</taxon>
        <taxon>Fagales</taxon>
        <taxon>Fagaceae</taxon>
        <taxon>Fagus</taxon>
    </lineage>
</organism>
<evidence type="ECO:0000313" key="1">
    <source>
        <dbReference type="EMBL" id="SPC94289.1"/>
    </source>
</evidence>
<sequence>MEVAGAAVGAVLGPICNLLCGCVSSKMTTTLNLPSNLDVLVKDMKSLVDRRVYVKNEKEAAEKKGNVIRFYVASGISRTKISSMEVAGAAVGAVLGPICKLLCGCVSSKMTTALNLPSNLDVLVNADEKPCGS</sequence>
<dbReference type="EMBL" id="OIVN01001467">
    <property type="protein sequence ID" value="SPC94289.1"/>
    <property type="molecule type" value="Genomic_DNA"/>
</dbReference>
<protein>
    <submittedName>
        <fullName evidence="1">Uncharacterized protein</fullName>
    </submittedName>
</protein>
<gene>
    <name evidence="1" type="ORF">FSB_LOCUS22171</name>
</gene>